<feature type="compositionally biased region" description="Low complexity" evidence="1">
    <location>
        <begin position="113"/>
        <end position="122"/>
    </location>
</feature>
<dbReference type="GO" id="GO:0005634">
    <property type="term" value="C:nucleus"/>
    <property type="evidence" value="ECO:0007669"/>
    <property type="project" value="TreeGrafter"/>
</dbReference>
<protein>
    <submittedName>
        <fullName evidence="2">Uncharacterized protein</fullName>
    </submittedName>
</protein>
<dbReference type="EMBL" id="JANAWD010000116">
    <property type="protein sequence ID" value="KAJ3486585.1"/>
    <property type="molecule type" value="Genomic_DNA"/>
</dbReference>
<feature type="compositionally biased region" description="Low complexity" evidence="1">
    <location>
        <begin position="26"/>
        <end position="56"/>
    </location>
</feature>
<reference evidence="2" key="1">
    <citation type="submission" date="2022-07" db="EMBL/GenBank/DDBJ databases">
        <title>Genome Sequence of Physisporinus lineatus.</title>
        <authorList>
            <person name="Buettner E."/>
        </authorList>
    </citation>
    <scope>NUCLEOTIDE SEQUENCE</scope>
    <source>
        <strain evidence="2">VT162</strain>
    </source>
</reference>
<feature type="compositionally biased region" description="Polar residues" evidence="1">
    <location>
        <begin position="173"/>
        <end position="183"/>
    </location>
</feature>
<comment type="caution">
    <text evidence="2">The sequence shown here is derived from an EMBL/GenBank/DDBJ whole genome shotgun (WGS) entry which is preliminary data.</text>
</comment>
<name>A0AAD5V564_9APHY</name>
<proteinExistence type="predicted"/>
<feature type="compositionally biased region" description="Polar residues" evidence="1">
    <location>
        <begin position="148"/>
        <end position="161"/>
    </location>
</feature>
<keyword evidence="3" id="KW-1185">Reference proteome</keyword>
<dbReference type="PANTHER" id="PTHR13621">
    <property type="entry name" value="PROLINE-RICH PROTEIN PRCC"/>
    <property type="match status" value="1"/>
</dbReference>
<accession>A0AAD5V564</accession>
<dbReference type="Proteomes" id="UP001212997">
    <property type="component" value="Unassembled WGS sequence"/>
</dbReference>
<dbReference type="InterPro" id="IPR018800">
    <property type="entry name" value="PRCC"/>
</dbReference>
<dbReference type="PANTHER" id="PTHR13621:SF2">
    <property type="entry name" value="PROLINE-RICH PROTEIN PRCC"/>
    <property type="match status" value="1"/>
</dbReference>
<gene>
    <name evidence="2" type="ORF">NLI96_g4142</name>
</gene>
<evidence type="ECO:0000313" key="3">
    <source>
        <dbReference type="Proteomes" id="UP001212997"/>
    </source>
</evidence>
<feature type="compositionally biased region" description="Acidic residues" evidence="1">
    <location>
        <begin position="163"/>
        <end position="172"/>
    </location>
</feature>
<feature type="region of interest" description="Disordered" evidence="1">
    <location>
        <begin position="1"/>
        <end position="185"/>
    </location>
</feature>
<organism evidence="2 3">
    <name type="scientific">Meripilus lineatus</name>
    <dbReference type="NCBI Taxonomy" id="2056292"/>
    <lineage>
        <taxon>Eukaryota</taxon>
        <taxon>Fungi</taxon>
        <taxon>Dikarya</taxon>
        <taxon>Basidiomycota</taxon>
        <taxon>Agaricomycotina</taxon>
        <taxon>Agaricomycetes</taxon>
        <taxon>Polyporales</taxon>
        <taxon>Meripilaceae</taxon>
        <taxon>Meripilus</taxon>
    </lineage>
</organism>
<sequence>MLGVEDYGSDAESGDERSPSPPPTKPQSSLLSKLPPPSKKSSLALPPPSSSSSSKPITKASHSGLSLPPPKAKKTKKIAIGLPSLPDDETSNTDDIDNRPAKKPRLGAGAGSSGLLSMLPAPKNKAPVPSAPERVLGGGRGPGLVFNTRPTSTTNSQQSATVEEVEEEEDQNDYTNEAPSGSSILEEVKETKPTLPFLPPSLVKGRANISVEEKHTKPSFTPKPNAAPTIDFFSLGTHTHPSKSTHSY</sequence>
<evidence type="ECO:0000313" key="2">
    <source>
        <dbReference type="EMBL" id="KAJ3486585.1"/>
    </source>
</evidence>
<feature type="compositionally biased region" description="Acidic residues" evidence="1">
    <location>
        <begin position="86"/>
        <end position="95"/>
    </location>
</feature>
<dbReference type="AlphaFoldDB" id="A0AAD5V564"/>
<evidence type="ECO:0000256" key="1">
    <source>
        <dbReference type="SAM" id="MobiDB-lite"/>
    </source>
</evidence>